<reference evidence="2 3" key="1">
    <citation type="journal article" date="2020" name="ISME J.">
        <title>Uncovering the hidden diversity of litter-decomposition mechanisms in mushroom-forming fungi.</title>
        <authorList>
            <person name="Floudas D."/>
            <person name="Bentzer J."/>
            <person name="Ahren D."/>
            <person name="Johansson T."/>
            <person name="Persson P."/>
            <person name="Tunlid A."/>
        </authorList>
    </citation>
    <scope>NUCLEOTIDE SEQUENCE [LARGE SCALE GENOMIC DNA]</scope>
    <source>
        <strain evidence="2 3">CBS 175.51</strain>
    </source>
</reference>
<keyword evidence="3" id="KW-1185">Reference proteome</keyword>
<feature type="compositionally biased region" description="Acidic residues" evidence="1">
    <location>
        <begin position="128"/>
        <end position="139"/>
    </location>
</feature>
<name>A0A8H5FC43_9AGAR</name>
<dbReference type="OrthoDB" id="2748701at2759"/>
<sequence length="412" mass="47396">MAQLSRILPPYATSSHAPFPREVWRAIIDLVFFDDPNGATLRSASEASRALRDLTYAHRHQSVILDGWEKLLRFETYFCALPTKQRRLVNLYVHLPEMYLDAYPKGRQTTLEDPTNADWDDPSVYVGEDSDEEESEGGDVEFSSISKEEQAELAQEVEVLNEDAQDYSGYHGQDLSQLALDQSVLGRLEYKVFSALRRLLEASATTLSVLTLCWCRSSHIYTEAVIPVLPNLRSLAIHTMYGRYKTNSTAPLHRSIAMPVLFPSLERLRIHSDVPHMDDDFKVLTAPPLRFISASTSTYLQLVSLPETLEEVQVWAWDVKVDLRMFKSAPQDYDSKHLGKRLHRMKQETLLQKFKAFRTGNEKDAWDQRAASVFLLERFNPGSLTVQGFKRYWLEQLTFEEPEYVHDCTYDC</sequence>
<proteinExistence type="predicted"/>
<dbReference type="AlphaFoldDB" id="A0A8H5FC43"/>
<evidence type="ECO:0000313" key="3">
    <source>
        <dbReference type="Proteomes" id="UP000541558"/>
    </source>
</evidence>
<gene>
    <name evidence="2" type="ORF">D9611_007551</name>
</gene>
<organism evidence="2 3">
    <name type="scientific">Ephemerocybe angulata</name>
    <dbReference type="NCBI Taxonomy" id="980116"/>
    <lineage>
        <taxon>Eukaryota</taxon>
        <taxon>Fungi</taxon>
        <taxon>Dikarya</taxon>
        <taxon>Basidiomycota</taxon>
        <taxon>Agaricomycotina</taxon>
        <taxon>Agaricomycetes</taxon>
        <taxon>Agaricomycetidae</taxon>
        <taxon>Agaricales</taxon>
        <taxon>Agaricineae</taxon>
        <taxon>Psathyrellaceae</taxon>
        <taxon>Ephemerocybe</taxon>
    </lineage>
</organism>
<protein>
    <submittedName>
        <fullName evidence="2">Uncharacterized protein</fullName>
    </submittedName>
</protein>
<comment type="caution">
    <text evidence="2">The sequence shown here is derived from an EMBL/GenBank/DDBJ whole genome shotgun (WGS) entry which is preliminary data.</text>
</comment>
<feature type="region of interest" description="Disordered" evidence="1">
    <location>
        <begin position="109"/>
        <end position="144"/>
    </location>
</feature>
<evidence type="ECO:0000256" key="1">
    <source>
        <dbReference type="SAM" id="MobiDB-lite"/>
    </source>
</evidence>
<evidence type="ECO:0000313" key="2">
    <source>
        <dbReference type="EMBL" id="KAF5331600.1"/>
    </source>
</evidence>
<accession>A0A8H5FC43</accession>
<dbReference type="Proteomes" id="UP000541558">
    <property type="component" value="Unassembled WGS sequence"/>
</dbReference>
<dbReference type="EMBL" id="JAACJK010000113">
    <property type="protein sequence ID" value="KAF5331600.1"/>
    <property type="molecule type" value="Genomic_DNA"/>
</dbReference>